<feature type="transmembrane region" description="Helical" evidence="7">
    <location>
        <begin position="680"/>
        <end position="704"/>
    </location>
</feature>
<comment type="subcellular location">
    <subcellularLocation>
        <location evidence="1">Cell membrane</location>
        <topology evidence="1">Multi-pass membrane protein</topology>
    </subcellularLocation>
</comment>
<dbReference type="Proteomes" id="UP000241074">
    <property type="component" value="Chromosome"/>
</dbReference>
<protein>
    <recommendedName>
        <fullName evidence="12">ABC transporter permease</fullName>
    </recommendedName>
</protein>
<feature type="transmembrane region" description="Helical" evidence="7">
    <location>
        <begin position="375"/>
        <end position="395"/>
    </location>
</feature>
<feature type="transmembrane region" description="Helical" evidence="7">
    <location>
        <begin position="737"/>
        <end position="758"/>
    </location>
</feature>
<reference evidence="10 11" key="2">
    <citation type="submission" date="2018-03" db="EMBL/GenBank/DDBJ databases">
        <authorList>
            <person name="Keele B.F."/>
        </authorList>
    </citation>
    <scope>NUCLEOTIDE SEQUENCE [LARGE SCALE GENOMIC DNA]</scope>
    <source>
        <strain evidence="10 11">D13</strain>
    </source>
</reference>
<feature type="transmembrane region" description="Helical" evidence="7">
    <location>
        <begin position="274"/>
        <end position="297"/>
    </location>
</feature>
<name>A0A2P1PVJ1_9GAMM</name>
<keyword evidence="3 7" id="KW-0812">Transmembrane</keyword>
<reference evidence="10 11" key="1">
    <citation type="submission" date="2018-03" db="EMBL/GenBank/DDBJ databases">
        <title>Ahniella affigens gen. nov., sp. nov., a gammaproteobacterium isolated from sandy soil near a stream.</title>
        <authorList>
            <person name="Ko Y."/>
            <person name="Kim J.-H."/>
        </authorList>
    </citation>
    <scope>NUCLEOTIDE SEQUENCE [LARGE SCALE GENOMIC DNA]</scope>
    <source>
        <strain evidence="10 11">D13</strain>
    </source>
</reference>
<dbReference type="KEGG" id="xba:C7S18_17370"/>
<proteinExistence type="inferred from homology"/>
<feature type="domain" description="MacB-like periplasmic core" evidence="9">
    <location>
        <begin position="431"/>
        <end position="638"/>
    </location>
</feature>
<dbReference type="InterPro" id="IPR025857">
    <property type="entry name" value="MacB_PCD"/>
</dbReference>
<dbReference type="EMBL" id="CP027860">
    <property type="protein sequence ID" value="AVP98842.1"/>
    <property type="molecule type" value="Genomic_DNA"/>
</dbReference>
<dbReference type="InterPro" id="IPR050250">
    <property type="entry name" value="Macrolide_Exporter_MacB"/>
</dbReference>
<dbReference type="Pfam" id="PF12704">
    <property type="entry name" value="MacB_PCD"/>
    <property type="match status" value="2"/>
</dbReference>
<gene>
    <name evidence="10" type="ORF">C7S18_17370</name>
</gene>
<keyword evidence="4 7" id="KW-1133">Transmembrane helix</keyword>
<feature type="domain" description="ABC3 transporter permease C-terminal" evidence="8">
    <location>
        <begin position="687"/>
        <end position="800"/>
    </location>
</feature>
<dbReference type="PANTHER" id="PTHR30572:SF4">
    <property type="entry name" value="ABC TRANSPORTER PERMEASE YTRF"/>
    <property type="match status" value="1"/>
</dbReference>
<dbReference type="InterPro" id="IPR003838">
    <property type="entry name" value="ABC3_permease_C"/>
</dbReference>
<evidence type="ECO:0000313" key="10">
    <source>
        <dbReference type="EMBL" id="AVP98842.1"/>
    </source>
</evidence>
<evidence type="ECO:0000256" key="1">
    <source>
        <dbReference type="ARBA" id="ARBA00004651"/>
    </source>
</evidence>
<feature type="domain" description="MacB-like periplasmic core" evidence="9">
    <location>
        <begin position="26"/>
        <end position="203"/>
    </location>
</feature>
<dbReference type="RefSeq" id="WP_106892761.1">
    <property type="nucleotide sequence ID" value="NZ_CP027860.1"/>
</dbReference>
<keyword evidence="11" id="KW-1185">Reference proteome</keyword>
<evidence type="ECO:0000256" key="3">
    <source>
        <dbReference type="ARBA" id="ARBA00022692"/>
    </source>
</evidence>
<evidence type="ECO:0000259" key="8">
    <source>
        <dbReference type="Pfam" id="PF02687"/>
    </source>
</evidence>
<dbReference type="InterPro" id="IPR017800">
    <property type="entry name" value="ADOP"/>
</dbReference>
<sequence length="807" mass="87191">MSAWLMVFRAEMREAMQRLLSRPGYTALAVAVLAVGLGATLFVLGAINTLVLQPGPFAEPKRMIQIGEVDPDDPGELDDLVAGDALQALRDETALEAVGLYQEATVNIADAEQVVRYDGLLVNAGLFELLGVSPVVGRLISKADDQPGAERVALISYRLWQDRFGGSADIVGRPVRINANDARIIGVMPEGFTYPAAQQVWFGGRFDPNTPRAEQSSVVVLARLVPNADGLALRERLNLRWQDIQNDVPRDTRTPNMLDFQPISLYFTSQHTRMILNLMLSTALGVLLLACSNVAGLQAAQAVARTRELSVRVAMGASRGRILFGILCESFLLSLMAAGIGLIIAHFGGKGIAAVFAANDEAQPYWMSFGIDWRLALMGFGSALFATLLAGWIPAWRASGGDVQQGLRDGAKGSAANTSRFGRILIVVQVALSCVLLVGAGAVYRNLEQITTMDLGIKVDPKEVLTGRVAIFPTAFPTEVEQMQFFQRLGDALRAEPDVISASVSQGLPGFLAGGIDYRIDGEDPNGDAHFADFSAVDDYFFKTFNIEPISGRLLNESDIAGGRRVAVVDQSFVERHWPGQDGIGRVFKGTDDKGPIEIIGVVPTMHLTEVEDDQNPTVLMALRQSPSRFNSLSIRVNGDLQAFSQRLPEIVRKVDADTPVYWVRTLDRAIATGFVGQRLLAIIFGIFGLVGLLLAAAGIYGLLSQTVANRTREIGVRRAIGASGLKVMQQVSAGSMIRVGIGLLIGLSLGLPWSMVMNLNESVAWEPDIGLFMLVFLSIIVASALAIWVPTRRALSVDPMTALRHD</sequence>
<organism evidence="10 11">
    <name type="scientific">Ahniella affigens</name>
    <dbReference type="NCBI Taxonomy" id="2021234"/>
    <lineage>
        <taxon>Bacteria</taxon>
        <taxon>Pseudomonadati</taxon>
        <taxon>Pseudomonadota</taxon>
        <taxon>Gammaproteobacteria</taxon>
        <taxon>Lysobacterales</taxon>
        <taxon>Rhodanobacteraceae</taxon>
        <taxon>Ahniella</taxon>
    </lineage>
</organism>
<evidence type="ECO:0000256" key="7">
    <source>
        <dbReference type="SAM" id="Phobius"/>
    </source>
</evidence>
<evidence type="ECO:0000256" key="2">
    <source>
        <dbReference type="ARBA" id="ARBA00022475"/>
    </source>
</evidence>
<evidence type="ECO:0008006" key="12">
    <source>
        <dbReference type="Google" id="ProtNLM"/>
    </source>
</evidence>
<accession>A0A2P1PVJ1</accession>
<dbReference type="GO" id="GO:0022857">
    <property type="term" value="F:transmembrane transporter activity"/>
    <property type="evidence" value="ECO:0007669"/>
    <property type="project" value="TreeGrafter"/>
</dbReference>
<evidence type="ECO:0000256" key="5">
    <source>
        <dbReference type="ARBA" id="ARBA00023136"/>
    </source>
</evidence>
<feature type="transmembrane region" description="Helical" evidence="7">
    <location>
        <begin position="424"/>
        <end position="444"/>
    </location>
</feature>
<feature type="domain" description="ABC3 transporter permease C-terminal" evidence="8">
    <location>
        <begin position="283"/>
        <end position="400"/>
    </location>
</feature>
<keyword evidence="2" id="KW-1003">Cell membrane</keyword>
<dbReference type="PANTHER" id="PTHR30572">
    <property type="entry name" value="MEMBRANE COMPONENT OF TRANSPORTER-RELATED"/>
    <property type="match status" value="1"/>
</dbReference>
<dbReference type="OrthoDB" id="9770036at2"/>
<evidence type="ECO:0000259" key="9">
    <source>
        <dbReference type="Pfam" id="PF12704"/>
    </source>
</evidence>
<dbReference type="GO" id="GO:0005886">
    <property type="term" value="C:plasma membrane"/>
    <property type="evidence" value="ECO:0007669"/>
    <property type="project" value="UniProtKB-SubCell"/>
</dbReference>
<feature type="transmembrane region" description="Helical" evidence="7">
    <location>
        <begin position="322"/>
        <end position="347"/>
    </location>
</feature>
<dbReference type="AlphaFoldDB" id="A0A2P1PVJ1"/>
<keyword evidence="5 7" id="KW-0472">Membrane</keyword>
<dbReference type="Pfam" id="PF02687">
    <property type="entry name" value="FtsX"/>
    <property type="match status" value="2"/>
</dbReference>
<evidence type="ECO:0000256" key="4">
    <source>
        <dbReference type="ARBA" id="ARBA00022989"/>
    </source>
</evidence>
<evidence type="ECO:0000313" key="11">
    <source>
        <dbReference type="Proteomes" id="UP000241074"/>
    </source>
</evidence>
<feature type="transmembrane region" description="Helical" evidence="7">
    <location>
        <begin position="770"/>
        <end position="790"/>
    </location>
</feature>
<comment type="similarity">
    <text evidence="6">Belongs to the ABC-4 integral membrane protein family.</text>
</comment>
<dbReference type="NCBIfam" id="TIGR03434">
    <property type="entry name" value="ADOP"/>
    <property type="match status" value="1"/>
</dbReference>
<evidence type="ECO:0000256" key="6">
    <source>
        <dbReference type="ARBA" id="ARBA00038076"/>
    </source>
</evidence>